<dbReference type="EMBL" id="JAQMJT010000002">
    <property type="protein sequence ID" value="MDB8613453.1"/>
    <property type="molecule type" value="Genomic_DNA"/>
</dbReference>
<dbReference type="SUPFAM" id="SSF47413">
    <property type="entry name" value="lambda repressor-like DNA-binding domains"/>
    <property type="match status" value="1"/>
</dbReference>
<organism evidence="2 3">
    <name type="scientific">Streptococcus salivarius</name>
    <dbReference type="NCBI Taxonomy" id="1304"/>
    <lineage>
        <taxon>Bacteria</taxon>
        <taxon>Bacillati</taxon>
        <taxon>Bacillota</taxon>
        <taxon>Bacilli</taxon>
        <taxon>Lactobacillales</taxon>
        <taxon>Streptococcaceae</taxon>
        <taxon>Streptococcus</taxon>
    </lineage>
</organism>
<name>A0AAW6D7F7_STRSL</name>
<dbReference type="Pfam" id="PF01381">
    <property type="entry name" value="HTH_3"/>
    <property type="match status" value="1"/>
</dbReference>
<dbReference type="AlphaFoldDB" id="A0AAW6D7F7"/>
<dbReference type="GO" id="GO:0003677">
    <property type="term" value="F:DNA binding"/>
    <property type="evidence" value="ECO:0007669"/>
    <property type="project" value="InterPro"/>
</dbReference>
<dbReference type="CDD" id="cd00093">
    <property type="entry name" value="HTH_XRE"/>
    <property type="match status" value="1"/>
</dbReference>
<gene>
    <name evidence="2" type="ORF">PNU26_03420</name>
</gene>
<sequence length="612" mass="70057">MISFTRYIEKTFYNEIYNASEEYFLDHLEELSITCDCDDEIEVMDIDFKLIYAGHRGDGEIDIDILTDVYATVVERNNHYENTKEKNRWLRVSAIGKPDAGIKNFRIIKVDAYEKGTYSTFKYPLSDKLVPVICKDDLDKVAEAILNKYDKNPLLTPTKVDPEYIVQQMGLQLKYDSITKDTSIFGQIYFQDNPEKGISAGTVVIDEKLIQVRNLGVVRNTILHECVHWELHRYALELARADEEHLSVLSTTNDIKYENASDMIGWMEWHAESIAPKILMPKEMFIQEARIRQQRLLESSQTQDDLEIVEKWIDELAQFFGASRLSAKVRLAECGFELVKGAFIYIDGSYVPTHRWKSGYLKDTQTFSVSLIQFGLQLLSHQTLKERVEKGELLYVESHLCINDIKYISYDITGNPFLTPYARQHMDECCVVFEISSNTQTGSSTSLTLLLNRDADSDIQFTIGLPEGKNDFLEQVDVHIDDMIEIMTKVKGFTSFAPALVEVMKWRDVTNQELADATNLGVKAISNLRNGKTEPKLESIIAICVGMKLPSSLSHLLIGLTENNLITGNRKHTLYYFFLQGSASFDVNKCNEILVQQGFKELVVDRYELKSK</sequence>
<dbReference type="InterPro" id="IPR010982">
    <property type="entry name" value="Lambda_DNA-bd_dom_sf"/>
</dbReference>
<dbReference type="PROSITE" id="PS50943">
    <property type="entry name" value="HTH_CROC1"/>
    <property type="match status" value="1"/>
</dbReference>
<reference evidence="2" key="1">
    <citation type="submission" date="2023-01" db="EMBL/GenBank/DDBJ databases">
        <title>Human gut microbiome strain richness.</title>
        <authorList>
            <person name="Chen-Liaw A."/>
        </authorList>
    </citation>
    <scope>NUCLEOTIDE SEQUENCE</scope>
    <source>
        <strain evidence="2">1001095st1_G4_1001095IJ_161003</strain>
    </source>
</reference>
<evidence type="ECO:0000259" key="1">
    <source>
        <dbReference type="PROSITE" id="PS50943"/>
    </source>
</evidence>
<evidence type="ECO:0000313" key="2">
    <source>
        <dbReference type="EMBL" id="MDB8613453.1"/>
    </source>
</evidence>
<dbReference type="Gene3D" id="1.10.260.40">
    <property type="entry name" value="lambda repressor-like DNA-binding domains"/>
    <property type="match status" value="1"/>
</dbReference>
<dbReference type="InterPro" id="IPR001387">
    <property type="entry name" value="Cro/C1-type_HTH"/>
</dbReference>
<accession>A0AAW6D7F7</accession>
<dbReference type="Proteomes" id="UP001210204">
    <property type="component" value="Unassembled WGS sequence"/>
</dbReference>
<dbReference type="RefSeq" id="WP_195918110.1">
    <property type="nucleotide sequence ID" value="NZ_JADOZZ010000009.1"/>
</dbReference>
<proteinExistence type="predicted"/>
<evidence type="ECO:0000313" key="3">
    <source>
        <dbReference type="Proteomes" id="UP001210204"/>
    </source>
</evidence>
<feature type="domain" description="HTH cro/C1-type" evidence="1">
    <location>
        <begin position="512"/>
        <end position="556"/>
    </location>
</feature>
<comment type="caution">
    <text evidence="2">The sequence shown here is derived from an EMBL/GenBank/DDBJ whole genome shotgun (WGS) entry which is preliminary data.</text>
</comment>
<protein>
    <submittedName>
        <fullName evidence="2">Helix-turn-helix domain-containing protein</fullName>
    </submittedName>
</protein>